<evidence type="ECO:0000256" key="3">
    <source>
        <dbReference type="ARBA" id="ARBA00022989"/>
    </source>
</evidence>
<sequence length="910" mass="104866">MMHYERSKSQVFQVPSALAVANTAPDANRFGECICILMRWKGSIYKLVWRNLLVYYTLYYMLTIIHKFILDEDGQKTFMALAKYCSRNENSFNFMIMLGFFTSTAMQRLFAMQTMMPGTAKVIGCFTLAIKPNMPEGPFIVEQFARWTVISWILTFRLVSKPLREIYPDMFSLQTAGILRDKERLILERVETDANNSTPRPLVAIDWMLLLLKETSNQNRFVEKSSHLKLVEAVLAFKKSCGNTIKFGTQNIPHALIQAAIIIVYAFGLLTLMARNLTDEDNEEENQLANNIVSYFPILPSMQFFIFLAWLKFGRAAVNPFGTDETDIDIKHLLKTHIQDSLRLTKLYTQNLEDFFGVMPHQQYNETETINSNIVHDWRFVMHDHLNEHQPLNRAKTFDFTTVDAAFMPLNHRFSYRKTSQPSRKISQCSSRKTSQCSCRKKSEVMLVPSLQAVQRTAPNARYFDSVKTLFRWKGSIYKLVWRHFVVYYVLYVSLTAVYEFLLNDTGRRHFEALTRYFSKSASTLNLMIMLGFFTSTTLQRLFTMQTAIPGTAKTISSFVMSLKTDLPEGSIIVFQYARWAVLSWILALRNVSGPLRDKYPDMISLQKKGILRPYERLILERAETDGDMTPRPLIVIDWMLLLLKESLTYGRYNNKSCHHKNMEMLMAFKKSCGNMIKFATKNMPHAIIQAVIIAVYYFGLVTMLARDLSTPLPIPHQGDVIQDSIDSVPTYRDNGRPDHDEIVKNIIMYFPVMPLMQFFIFFAWLTFGRMAVNPFGEDDTDIDLELLLDSHIDDYKRLGTLYTQKLEDLFPDLPQKRFFDTALHLQSKNNDASKSKAPDVPLGPVQAPRSPMNKVASSPEFGLFSVVGATSKEETRFNEMLPLVNDKNTTTITIEEANNKKDSHSVSMW</sequence>
<dbReference type="AlphaFoldDB" id="A0A8J2WKI7"/>
<protein>
    <recommendedName>
        <fullName evidence="10">Bestrophin homolog</fullName>
    </recommendedName>
</protein>
<evidence type="ECO:0000256" key="6">
    <source>
        <dbReference type="SAM" id="MobiDB-lite"/>
    </source>
</evidence>
<comment type="caution">
    <text evidence="8">The sequence shown here is derived from an EMBL/GenBank/DDBJ whole genome shotgun (WGS) entry which is preliminary data.</text>
</comment>
<feature type="transmembrane region" description="Helical" evidence="7">
    <location>
        <begin position="522"/>
        <end position="539"/>
    </location>
</feature>
<dbReference type="OrthoDB" id="201595at2759"/>
<accession>A0A8J2WKI7</accession>
<proteinExistence type="inferred from homology"/>
<feature type="transmembrane region" description="Helical" evidence="7">
    <location>
        <begin position="687"/>
        <end position="706"/>
    </location>
</feature>
<name>A0A8J2WKI7_9CRUS</name>
<reference evidence="8" key="1">
    <citation type="submission" date="2021-11" db="EMBL/GenBank/DDBJ databases">
        <authorList>
            <person name="Schell T."/>
        </authorList>
    </citation>
    <scope>NUCLEOTIDE SEQUENCE</scope>
    <source>
        <strain evidence="8">M5</strain>
    </source>
</reference>
<dbReference type="PANTHER" id="PTHR10736">
    <property type="entry name" value="BESTROPHIN"/>
    <property type="match status" value="1"/>
</dbReference>
<evidence type="ECO:0000256" key="7">
    <source>
        <dbReference type="SAM" id="Phobius"/>
    </source>
</evidence>
<feature type="transmembrane region" description="Helical" evidence="7">
    <location>
        <begin position="747"/>
        <end position="768"/>
    </location>
</feature>
<feature type="transmembrane region" description="Helical" evidence="7">
    <location>
        <begin position="292"/>
        <end position="311"/>
    </location>
</feature>
<feature type="transmembrane region" description="Helical" evidence="7">
    <location>
        <begin position="90"/>
        <end position="111"/>
    </location>
</feature>
<feature type="transmembrane region" description="Helical" evidence="7">
    <location>
        <begin position="255"/>
        <end position="272"/>
    </location>
</feature>
<evidence type="ECO:0008006" key="10">
    <source>
        <dbReference type="Google" id="ProtNLM"/>
    </source>
</evidence>
<evidence type="ECO:0000256" key="4">
    <source>
        <dbReference type="ARBA" id="ARBA00023136"/>
    </source>
</evidence>
<dbReference type="EMBL" id="CAKKLH010000223">
    <property type="protein sequence ID" value="CAH0106169.1"/>
    <property type="molecule type" value="Genomic_DNA"/>
</dbReference>
<dbReference type="Pfam" id="PF01062">
    <property type="entry name" value="Bestrophin"/>
    <property type="match status" value="2"/>
</dbReference>
<dbReference type="Proteomes" id="UP000789390">
    <property type="component" value="Unassembled WGS sequence"/>
</dbReference>
<organism evidence="8 9">
    <name type="scientific">Daphnia galeata</name>
    <dbReference type="NCBI Taxonomy" id="27404"/>
    <lineage>
        <taxon>Eukaryota</taxon>
        <taxon>Metazoa</taxon>
        <taxon>Ecdysozoa</taxon>
        <taxon>Arthropoda</taxon>
        <taxon>Crustacea</taxon>
        <taxon>Branchiopoda</taxon>
        <taxon>Diplostraca</taxon>
        <taxon>Cladocera</taxon>
        <taxon>Anomopoda</taxon>
        <taxon>Daphniidae</taxon>
        <taxon>Daphnia</taxon>
    </lineage>
</organism>
<dbReference type="PANTHER" id="PTHR10736:SF0">
    <property type="entry name" value="BESTROPHIN HOMOLOG"/>
    <property type="match status" value="1"/>
</dbReference>
<comment type="similarity">
    <text evidence="5">Belongs to the anion channel-forming bestrophin (TC 1.A.46) family. Calcium-sensitive chloride channel subfamily.</text>
</comment>
<keyword evidence="2 7" id="KW-0812">Transmembrane</keyword>
<feature type="transmembrane region" description="Helical" evidence="7">
    <location>
        <begin position="47"/>
        <end position="70"/>
    </location>
</feature>
<evidence type="ECO:0000313" key="8">
    <source>
        <dbReference type="EMBL" id="CAH0106169.1"/>
    </source>
</evidence>
<dbReference type="GO" id="GO:0005254">
    <property type="term" value="F:chloride channel activity"/>
    <property type="evidence" value="ECO:0007669"/>
    <property type="project" value="InterPro"/>
</dbReference>
<keyword evidence="9" id="KW-1185">Reference proteome</keyword>
<feature type="region of interest" description="Disordered" evidence="6">
    <location>
        <begin position="831"/>
        <end position="852"/>
    </location>
</feature>
<evidence type="ECO:0000313" key="9">
    <source>
        <dbReference type="Proteomes" id="UP000789390"/>
    </source>
</evidence>
<dbReference type="GO" id="GO:0016020">
    <property type="term" value="C:membrane"/>
    <property type="evidence" value="ECO:0007669"/>
    <property type="project" value="UniProtKB-SubCell"/>
</dbReference>
<evidence type="ECO:0000256" key="2">
    <source>
        <dbReference type="ARBA" id="ARBA00022692"/>
    </source>
</evidence>
<gene>
    <name evidence="8" type="ORF">DGAL_LOCUS9320</name>
</gene>
<feature type="transmembrane region" description="Helical" evidence="7">
    <location>
        <begin position="480"/>
        <end position="502"/>
    </location>
</feature>
<dbReference type="InterPro" id="IPR021134">
    <property type="entry name" value="Bestrophin-like"/>
</dbReference>
<keyword evidence="3 7" id="KW-1133">Transmembrane helix</keyword>
<comment type="subcellular location">
    <subcellularLocation>
        <location evidence="1">Membrane</location>
    </subcellularLocation>
</comment>
<keyword evidence="4 7" id="KW-0472">Membrane</keyword>
<dbReference type="InterPro" id="IPR000615">
    <property type="entry name" value="Bestrophin"/>
</dbReference>
<evidence type="ECO:0000256" key="1">
    <source>
        <dbReference type="ARBA" id="ARBA00004370"/>
    </source>
</evidence>
<evidence type="ECO:0000256" key="5">
    <source>
        <dbReference type="ARBA" id="ARBA00034769"/>
    </source>
</evidence>